<reference evidence="1" key="2">
    <citation type="submission" date="2025-09" db="UniProtKB">
        <authorList>
            <consortium name="Ensembl"/>
        </authorList>
    </citation>
    <scope>IDENTIFICATION</scope>
</reference>
<evidence type="ECO:0000313" key="2">
    <source>
        <dbReference type="Proteomes" id="UP000694545"/>
    </source>
</evidence>
<name>A0A8D2JHT0_VARKO</name>
<sequence>MLPLFVILSGSPSPRSFGVGGRSVVRWAVLRFPLPLSGSRPAVYLRRETQTNMCYKDKAALITLPGQLLFSVLPCLPSAWC</sequence>
<keyword evidence="2" id="KW-1185">Reference proteome</keyword>
<protein>
    <submittedName>
        <fullName evidence="1">Uncharacterized protein</fullName>
    </submittedName>
</protein>
<dbReference type="AlphaFoldDB" id="A0A8D2JHT0"/>
<organism evidence="1 2">
    <name type="scientific">Varanus komodoensis</name>
    <name type="common">Komodo dragon</name>
    <dbReference type="NCBI Taxonomy" id="61221"/>
    <lineage>
        <taxon>Eukaryota</taxon>
        <taxon>Metazoa</taxon>
        <taxon>Chordata</taxon>
        <taxon>Craniata</taxon>
        <taxon>Vertebrata</taxon>
        <taxon>Euteleostomi</taxon>
        <taxon>Lepidosauria</taxon>
        <taxon>Squamata</taxon>
        <taxon>Bifurcata</taxon>
        <taxon>Unidentata</taxon>
        <taxon>Episquamata</taxon>
        <taxon>Toxicofera</taxon>
        <taxon>Anguimorpha</taxon>
        <taxon>Paleoanguimorpha</taxon>
        <taxon>Varanoidea</taxon>
        <taxon>Varanidae</taxon>
        <taxon>Varanus</taxon>
    </lineage>
</organism>
<reference evidence="1" key="1">
    <citation type="submission" date="2025-08" db="UniProtKB">
        <authorList>
            <consortium name="Ensembl"/>
        </authorList>
    </citation>
    <scope>IDENTIFICATION</scope>
</reference>
<proteinExistence type="predicted"/>
<dbReference type="Ensembl" id="ENSVKKT00000012396.1">
    <property type="protein sequence ID" value="ENSVKKP00000012109.1"/>
    <property type="gene ID" value="ENSVKKG00000008419.1"/>
</dbReference>
<evidence type="ECO:0000313" key="1">
    <source>
        <dbReference type="Ensembl" id="ENSVKKP00000012109.1"/>
    </source>
</evidence>
<dbReference type="Proteomes" id="UP000694545">
    <property type="component" value="Unplaced"/>
</dbReference>
<accession>A0A8D2JHT0</accession>